<evidence type="ECO:0000313" key="2">
    <source>
        <dbReference type="EMBL" id="KAH6677922.1"/>
    </source>
</evidence>
<evidence type="ECO:0000256" key="1">
    <source>
        <dbReference type="SAM" id="MobiDB-lite"/>
    </source>
</evidence>
<feature type="compositionally biased region" description="Basic and acidic residues" evidence="1">
    <location>
        <begin position="199"/>
        <end position="209"/>
    </location>
</feature>
<gene>
    <name evidence="2" type="ORF">F5X68DRAFT_37010</name>
</gene>
<dbReference type="EMBL" id="JAGSXJ010000022">
    <property type="protein sequence ID" value="KAH6677922.1"/>
    <property type="molecule type" value="Genomic_DNA"/>
</dbReference>
<accession>A0A9P8V6N0</accession>
<feature type="region of interest" description="Disordered" evidence="1">
    <location>
        <begin position="184"/>
        <end position="209"/>
    </location>
</feature>
<protein>
    <submittedName>
        <fullName evidence="2">Uncharacterized protein</fullName>
    </submittedName>
</protein>
<proteinExistence type="predicted"/>
<dbReference type="Proteomes" id="UP000770015">
    <property type="component" value="Unassembled WGS sequence"/>
</dbReference>
<reference evidence="2" key="1">
    <citation type="journal article" date="2021" name="Nat. Commun.">
        <title>Genetic determinants of endophytism in the Arabidopsis root mycobiome.</title>
        <authorList>
            <person name="Mesny F."/>
            <person name="Miyauchi S."/>
            <person name="Thiergart T."/>
            <person name="Pickel B."/>
            <person name="Atanasova L."/>
            <person name="Karlsson M."/>
            <person name="Huettel B."/>
            <person name="Barry K.W."/>
            <person name="Haridas S."/>
            <person name="Chen C."/>
            <person name="Bauer D."/>
            <person name="Andreopoulos W."/>
            <person name="Pangilinan J."/>
            <person name="LaButti K."/>
            <person name="Riley R."/>
            <person name="Lipzen A."/>
            <person name="Clum A."/>
            <person name="Drula E."/>
            <person name="Henrissat B."/>
            <person name="Kohler A."/>
            <person name="Grigoriev I.V."/>
            <person name="Martin F.M."/>
            <person name="Hacquard S."/>
        </authorList>
    </citation>
    <scope>NUCLEOTIDE SEQUENCE</scope>
    <source>
        <strain evidence="2">MPI-SDFR-AT-0117</strain>
    </source>
</reference>
<name>A0A9P8V6N0_9PEZI</name>
<feature type="region of interest" description="Disordered" evidence="1">
    <location>
        <begin position="1"/>
        <end position="34"/>
    </location>
</feature>
<comment type="caution">
    <text evidence="2">The sequence shown here is derived from an EMBL/GenBank/DDBJ whole genome shotgun (WGS) entry which is preliminary data.</text>
</comment>
<sequence>MPNSRTLSGTHRHSTAPSEMRPNPRVLPPPRPGAPRISFTGCGFPLLACSSLGLIYPEGWTCEPRVGAHCTSVTASADLVGAAHKGQATYGPRLCLGWVAGGNGPRHASRGAVHAVDIGPPSESRVWSSFVHQKNALTDSVLGIQGNTPHFQTRACVRQACILTAPSIGYPFLTVAQVLSPIPAQHPDTTRRSSGTGTPREKATRLDLV</sequence>
<organism evidence="2 3">
    <name type="scientific">Plectosphaerella plurivora</name>
    <dbReference type="NCBI Taxonomy" id="936078"/>
    <lineage>
        <taxon>Eukaryota</taxon>
        <taxon>Fungi</taxon>
        <taxon>Dikarya</taxon>
        <taxon>Ascomycota</taxon>
        <taxon>Pezizomycotina</taxon>
        <taxon>Sordariomycetes</taxon>
        <taxon>Hypocreomycetidae</taxon>
        <taxon>Glomerellales</taxon>
        <taxon>Plectosphaerellaceae</taxon>
        <taxon>Plectosphaerella</taxon>
    </lineage>
</organism>
<evidence type="ECO:0000313" key="3">
    <source>
        <dbReference type="Proteomes" id="UP000770015"/>
    </source>
</evidence>
<keyword evidence="3" id="KW-1185">Reference proteome</keyword>
<dbReference type="AlphaFoldDB" id="A0A9P8V6N0"/>